<feature type="binding site" evidence="10">
    <location>
        <position position="409"/>
    </location>
    <ligand>
        <name>substrate</name>
    </ligand>
</feature>
<comment type="pathway">
    <text evidence="10">Amino-acid biosynthesis; L-arginine biosynthesis; L-ornithine and N-acetyl-L-glutamate from L-glutamate and N(2)-acetyl-L-ornithine (cyclic): step 1/1.</text>
</comment>
<keyword evidence="12" id="KW-1185">Reference proteome</keyword>
<evidence type="ECO:0000256" key="7">
    <source>
        <dbReference type="ARBA" id="ARBA00023268"/>
    </source>
</evidence>
<dbReference type="EC" id="2.3.1.1" evidence="10"/>
<dbReference type="FunFam" id="3.60.70.12:FF:000001">
    <property type="entry name" value="Arginine biosynthesis bifunctional protein ArgJ, chloroplastic"/>
    <property type="match status" value="1"/>
</dbReference>
<keyword evidence="6 10" id="KW-0068">Autocatalytic cleavage</keyword>
<comment type="caution">
    <text evidence="11">The sequence shown here is derived from an EMBL/GenBank/DDBJ whole genome shotgun (WGS) entry which is preliminary data.</text>
</comment>
<dbReference type="EMBL" id="BDGJ01000001">
    <property type="protein sequence ID" value="GAW90852.1"/>
    <property type="molecule type" value="Genomic_DNA"/>
</dbReference>
<feature type="active site" description="Nucleophile" evidence="10">
    <location>
        <position position="192"/>
    </location>
</feature>
<keyword evidence="3 10" id="KW-0055">Arginine biosynthesis</keyword>
<dbReference type="GO" id="GO:0006526">
    <property type="term" value="P:L-arginine biosynthetic process"/>
    <property type="evidence" value="ECO:0007669"/>
    <property type="project" value="UniProtKB-UniRule"/>
</dbReference>
<dbReference type="InterPro" id="IPR002813">
    <property type="entry name" value="Arg_biosynth_ArgJ"/>
</dbReference>
<feature type="binding site" evidence="10">
    <location>
        <position position="404"/>
    </location>
    <ligand>
        <name>substrate</name>
    </ligand>
</feature>
<reference evidence="12" key="1">
    <citation type="journal article" date="2017" name="Appl. Environ. Microbiol.">
        <title>Genomic analysis of Calderihabitans maritimus KKC1, a thermophilic hydrogenogenic carboxydotrophic bacterium isolated from marine sediment.</title>
        <authorList>
            <person name="Omae K."/>
            <person name="Yoneda Y."/>
            <person name="Fukuyama Y."/>
            <person name="Yoshida T."/>
            <person name="Sako Y."/>
        </authorList>
    </citation>
    <scope>NUCLEOTIDE SEQUENCE [LARGE SCALE GENOMIC DNA]</scope>
    <source>
        <strain evidence="12">KKC1</strain>
    </source>
</reference>
<keyword evidence="5 10" id="KW-0808">Transferase</keyword>
<comment type="function">
    <text evidence="10">Catalyzes two activities which are involved in the cyclic version of arginine biosynthesis: the synthesis of N-acetylglutamate from glutamate and acetyl-CoA as the acetyl donor, and of ornithine by transacetylation between N(2)-acetylornithine and glutamate.</text>
</comment>
<sequence length="409" mass="43251">MMRPADYEVISGGVTAVPGTLASGVSCGLKEKGKDLALVCMDKIAAAAAVFTTNRVKAAPVMVSQEHLKGGVAQAIVVNSGNANACTGVEGLQDARRMAEITAQKLNILPRHVVVASTGVIGVPLPMDKIETGIERAVAELSPQGGRAAAEAIMTTDTCVKEYALRTEIGGREVTVGGMAKGAGMIHPNMATMLAFITTDLNISSKSLRKALSTTVDRSFNMITVDGDTSTNDMVVLLANGLAGNPVLQEFGNGWQEFLDALEHVCVELAKMIARDGEGATKLVEVRVLNAQSAEEARKAARAIAASNLVKTALFGNDANWGRIMAALGYSGAQFNPDLVEVSFASNAGREVVAMNGRGINFSEERVENILRNDTVQLIVDLKEGEAEATAWTCDLSYDYVRINADYRT</sequence>
<evidence type="ECO:0000256" key="3">
    <source>
        <dbReference type="ARBA" id="ARBA00022571"/>
    </source>
</evidence>
<feature type="binding site" evidence="10">
    <location>
        <position position="181"/>
    </location>
    <ligand>
        <name>substrate</name>
    </ligand>
</feature>
<evidence type="ECO:0000256" key="6">
    <source>
        <dbReference type="ARBA" id="ARBA00022813"/>
    </source>
</evidence>
<evidence type="ECO:0000256" key="8">
    <source>
        <dbReference type="ARBA" id="ARBA00023315"/>
    </source>
</evidence>
<evidence type="ECO:0000256" key="9">
    <source>
        <dbReference type="ARBA" id="ARBA00049439"/>
    </source>
</evidence>
<evidence type="ECO:0000256" key="2">
    <source>
        <dbReference type="ARBA" id="ARBA00011475"/>
    </source>
</evidence>
<comment type="pathway">
    <text evidence="10">Amino-acid biosynthesis; L-arginine biosynthesis; N(2)-acetyl-L-ornithine from L-glutamate: step 1/4.</text>
</comment>
<dbReference type="AlphaFoldDB" id="A0A1Z5HMU9"/>
<dbReference type="EC" id="2.3.1.35" evidence="10"/>
<gene>
    <name evidence="10" type="primary">argJ</name>
    <name evidence="11" type="ORF">KKC1_00140</name>
</gene>
<keyword evidence="4 10" id="KW-0028">Amino-acid biosynthesis</keyword>
<evidence type="ECO:0000313" key="11">
    <source>
        <dbReference type="EMBL" id="GAW90852.1"/>
    </source>
</evidence>
<feature type="binding site" evidence="10">
    <location>
        <position position="278"/>
    </location>
    <ligand>
        <name>substrate</name>
    </ligand>
</feature>
<dbReference type="CDD" id="cd02152">
    <property type="entry name" value="OAT"/>
    <property type="match status" value="1"/>
</dbReference>
<dbReference type="GO" id="GO:0005737">
    <property type="term" value="C:cytoplasm"/>
    <property type="evidence" value="ECO:0007669"/>
    <property type="project" value="UniProtKB-SubCell"/>
</dbReference>
<dbReference type="Proteomes" id="UP000197032">
    <property type="component" value="Unassembled WGS sequence"/>
</dbReference>
<evidence type="ECO:0000313" key="12">
    <source>
        <dbReference type="Proteomes" id="UP000197032"/>
    </source>
</evidence>
<dbReference type="SUPFAM" id="SSF56266">
    <property type="entry name" value="DmpA/ArgJ-like"/>
    <property type="match status" value="1"/>
</dbReference>
<dbReference type="InterPro" id="IPR042195">
    <property type="entry name" value="ArgJ_beta_C"/>
</dbReference>
<name>A0A1Z5HMU9_9FIRM</name>
<dbReference type="PROSITE" id="PS51257">
    <property type="entry name" value="PROKAR_LIPOPROTEIN"/>
    <property type="match status" value="1"/>
</dbReference>
<dbReference type="Gene3D" id="3.60.70.12">
    <property type="entry name" value="L-amino peptidase D-ALA esterase/amidase"/>
    <property type="match status" value="1"/>
</dbReference>
<dbReference type="Pfam" id="PF01960">
    <property type="entry name" value="ArgJ"/>
    <property type="match status" value="1"/>
</dbReference>
<dbReference type="GO" id="GO:0006592">
    <property type="term" value="P:ornithine biosynthetic process"/>
    <property type="evidence" value="ECO:0007669"/>
    <property type="project" value="TreeGrafter"/>
</dbReference>
<dbReference type="NCBIfam" id="NF003802">
    <property type="entry name" value="PRK05388.1"/>
    <property type="match status" value="1"/>
</dbReference>
<organism evidence="11 12">
    <name type="scientific">Calderihabitans maritimus</name>
    <dbReference type="NCBI Taxonomy" id="1246530"/>
    <lineage>
        <taxon>Bacteria</taxon>
        <taxon>Bacillati</taxon>
        <taxon>Bacillota</taxon>
        <taxon>Clostridia</taxon>
        <taxon>Neomoorellales</taxon>
        <taxon>Calderihabitantaceae</taxon>
        <taxon>Calderihabitans</taxon>
    </lineage>
</organism>
<dbReference type="UniPathway" id="UPA00068">
    <property type="reaction ID" value="UER00106"/>
</dbReference>
<evidence type="ECO:0000256" key="4">
    <source>
        <dbReference type="ARBA" id="ARBA00022605"/>
    </source>
</evidence>
<feature type="site" description="Involved in the stabilization of negative charge on the oxyanion by the formation of the oxyanion hole" evidence="10">
    <location>
        <position position="118"/>
    </location>
</feature>
<dbReference type="HAMAP" id="MF_01106">
    <property type="entry name" value="ArgJ"/>
    <property type="match status" value="1"/>
</dbReference>
<feature type="site" description="Cleavage; by autolysis" evidence="10">
    <location>
        <begin position="191"/>
        <end position="192"/>
    </location>
</feature>
<keyword evidence="8 10" id="KW-0012">Acyltransferase</keyword>
<comment type="catalytic activity">
    <reaction evidence="10">
        <text>L-glutamate + acetyl-CoA = N-acetyl-L-glutamate + CoA + H(+)</text>
        <dbReference type="Rhea" id="RHEA:24292"/>
        <dbReference type="ChEBI" id="CHEBI:15378"/>
        <dbReference type="ChEBI" id="CHEBI:29985"/>
        <dbReference type="ChEBI" id="CHEBI:44337"/>
        <dbReference type="ChEBI" id="CHEBI:57287"/>
        <dbReference type="ChEBI" id="CHEBI:57288"/>
        <dbReference type="EC" id="2.3.1.1"/>
    </reaction>
</comment>
<proteinExistence type="inferred from homology"/>
<feature type="site" description="Involved in the stabilization of negative charge on the oxyanion by the formation of the oxyanion hole" evidence="10">
    <location>
        <position position="119"/>
    </location>
</feature>
<feature type="chain" id="PRO_5023557310" description="Arginine biosynthesis bifunctional protein ArgJ beta chain" evidence="10">
    <location>
        <begin position="192"/>
        <end position="409"/>
    </location>
</feature>
<protein>
    <recommendedName>
        <fullName evidence="10">Arginine biosynthesis bifunctional protein ArgJ</fullName>
    </recommendedName>
    <domain>
        <recommendedName>
            <fullName evidence="10">Glutamate N-acetyltransferase</fullName>
            <ecNumber evidence="10">2.3.1.35</ecNumber>
        </recommendedName>
        <alternativeName>
            <fullName evidence="10">Ornithine acetyltransferase</fullName>
            <shortName evidence="10">OATase</shortName>
        </alternativeName>
        <alternativeName>
            <fullName evidence="10">Ornithine transacetylase</fullName>
        </alternativeName>
    </domain>
    <domain>
        <recommendedName>
            <fullName evidence="10">Amino-acid acetyltransferase</fullName>
            <ecNumber evidence="10">2.3.1.1</ecNumber>
        </recommendedName>
        <alternativeName>
            <fullName evidence="10">N-acetylglutamate synthase</fullName>
            <shortName evidence="10">AGSase</shortName>
        </alternativeName>
    </domain>
    <component>
        <recommendedName>
            <fullName evidence="10">Arginine biosynthesis bifunctional protein ArgJ alpha chain</fullName>
        </recommendedName>
    </component>
    <component>
        <recommendedName>
            <fullName evidence="10">Arginine biosynthesis bifunctional protein ArgJ beta chain</fullName>
        </recommendedName>
    </component>
</protein>
<dbReference type="GO" id="GO:0004042">
    <property type="term" value="F:L-glutamate N-acetyltransferase activity"/>
    <property type="evidence" value="ECO:0007669"/>
    <property type="project" value="UniProtKB-UniRule"/>
</dbReference>
<feature type="chain" id="PRO_5023557311" description="Arginine biosynthesis bifunctional protein ArgJ alpha chain" evidence="10">
    <location>
        <begin position="1"/>
        <end position="191"/>
    </location>
</feature>
<evidence type="ECO:0000256" key="1">
    <source>
        <dbReference type="ARBA" id="ARBA00006774"/>
    </source>
</evidence>
<comment type="subcellular location">
    <subcellularLocation>
        <location evidence="10">Cytoplasm</location>
    </subcellularLocation>
</comment>
<accession>A0A1Z5HMU9</accession>
<comment type="similarity">
    <text evidence="1 10">Belongs to the ArgJ family.</text>
</comment>
<dbReference type="NCBIfam" id="TIGR00120">
    <property type="entry name" value="ArgJ"/>
    <property type="match status" value="1"/>
</dbReference>
<dbReference type="GO" id="GO:0004358">
    <property type="term" value="F:L-glutamate N-acetyltransferase activity, acting on acetyl-L-ornithine as donor"/>
    <property type="evidence" value="ECO:0007669"/>
    <property type="project" value="UniProtKB-UniRule"/>
</dbReference>
<keyword evidence="7 10" id="KW-0511">Multifunctional enzyme</keyword>
<dbReference type="PANTHER" id="PTHR23100:SF0">
    <property type="entry name" value="ARGININE BIOSYNTHESIS BIFUNCTIONAL PROTEIN ARGJ, MITOCHONDRIAL"/>
    <property type="match status" value="1"/>
</dbReference>
<evidence type="ECO:0000256" key="10">
    <source>
        <dbReference type="HAMAP-Rule" id="MF_01106"/>
    </source>
</evidence>
<keyword evidence="10" id="KW-0963">Cytoplasm</keyword>
<comment type="catalytic activity">
    <reaction evidence="9 10">
        <text>N(2)-acetyl-L-ornithine + L-glutamate = N-acetyl-L-glutamate + L-ornithine</text>
        <dbReference type="Rhea" id="RHEA:15349"/>
        <dbReference type="ChEBI" id="CHEBI:29985"/>
        <dbReference type="ChEBI" id="CHEBI:44337"/>
        <dbReference type="ChEBI" id="CHEBI:46911"/>
        <dbReference type="ChEBI" id="CHEBI:57805"/>
        <dbReference type="EC" id="2.3.1.35"/>
    </reaction>
</comment>
<dbReference type="FunFam" id="3.10.20.340:FF:000001">
    <property type="entry name" value="Arginine biosynthesis bifunctional protein ArgJ, chloroplastic"/>
    <property type="match status" value="1"/>
</dbReference>
<dbReference type="PANTHER" id="PTHR23100">
    <property type="entry name" value="ARGININE BIOSYNTHESIS BIFUNCTIONAL PROTEIN ARGJ"/>
    <property type="match status" value="1"/>
</dbReference>
<dbReference type="InterPro" id="IPR016117">
    <property type="entry name" value="ArgJ-like_dom_sf"/>
</dbReference>
<dbReference type="Gene3D" id="3.10.20.340">
    <property type="entry name" value="ArgJ beta chain, C-terminal domain"/>
    <property type="match status" value="1"/>
</dbReference>
<feature type="binding site" evidence="10">
    <location>
        <position position="192"/>
    </location>
    <ligand>
        <name>substrate</name>
    </ligand>
</feature>
<comment type="subunit">
    <text evidence="2 10">Heterotetramer of two alpha and two beta chains.</text>
</comment>
<feature type="binding site" evidence="10">
    <location>
        <position position="155"/>
    </location>
    <ligand>
        <name>substrate</name>
    </ligand>
</feature>
<evidence type="ECO:0000256" key="5">
    <source>
        <dbReference type="ARBA" id="ARBA00022679"/>
    </source>
</evidence>